<keyword evidence="3" id="KW-1185">Reference proteome</keyword>
<accession>A0AAD9UN36</accession>
<feature type="domain" description="Cyclin N-terminal" evidence="1">
    <location>
        <begin position="218"/>
        <end position="325"/>
    </location>
</feature>
<evidence type="ECO:0000313" key="2">
    <source>
        <dbReference type="EMBL" id="KAK2195400.1"/>
    </source>
</evidence>
<dbReference type="InterPro" id="IPR036915">
    <property type="entry name" value="Cyclin-like_sf"/>
</dbReference>
<dbReference type="Pfam" id="PF00134">
    <property type="entry name" value="Cyclin_N"/>
    <property type="match status" value="1"/>
</dbReference>
<dbReference type="PANTHER" id="PTHR22896">
    <property type="entry name" value="CDK5 AND ABL1 ENZYME SUBSTRATE 1"/>
    <property type="match status" value="1"/>
</dbReference>
<sequence length="365" mass="41923">MDKPIQNVTDLTEDEFRDVIADLKLSSLQSSNLSANVAMAFLTSIPSYTKVEDSIPKTVGRSDVQTAYDAENFIDFDYDDFEQRSMGGHVLIDHDAMSDADDRKTNLRNRIAKWRESWMQRFKISNSTIVPNNEKPPSEKKRSKFYISYAELIVPDVEYTFGTPHLQVPILPEFCITRKNQTQDFGDPKTQETGSFDYSLHRAELNRKFRNENTWLHPTLSLTKLSKIKQNLLLAANEIAPLDPSSAAFAWTLFERLVIKGTVTKHNRKLYSGTCLVLAYKFNQDGEPDVINNILQHLKRDDKTITPKLVFSIEMKIFTLLDFSLKQNYKCIQSIVHDYLELNGCTFQDLYGSPEDVFIKMDAMS</sequence>
<dbReference type="InterPro" id="IPR006671">
    <property type="entry name" value="Cyclin_N"/>
</dbReference>
<dbReference type="RefSeq" id="XP_067802243.1">
    <property type="nucleotide sequence ID" value="XM_067948092.1"/>
</dbReference>
<gene>
    <name evidence="2" type="ORF">BdWA1_003076</name>
</gene>
<dbReference type="EMBL" id="JALLKP010000004">
    <property type="protein sequence ID" value="KAK2195400.1"/>
    <property type="molecule type" value="Genomic_DNA"/>
</dbReference>
<evidence type="ECO:0000313" key="3">
    <source>
        <dbReference type="Proteomes" id="UP001214638"/>
    </source>
</evidence>
<dbReference type="GeneID" id="94337373"/>
<dbReference type="InterPro" id="IPR012388">
    <property type="entry name" value="CABLES1/2"/>
</dbReference>
<dbReference type="Gene3D" id="1.10.472.10">
    <property type="entry name" value="Cyclin-like"/>
    <property type="match status" value="1"/>
</dbReference>
<dbReference type="AlphaFoldDB" id="A0AAD9UN36"/>
<protein>
    <submittedName>
        <fullName evidence="2">Bifunctional CDK5 and ABL1 enzyme substrate 1-2/Cyclin-like superfamily/Cyclin</fullName>
    </submittedName>
</protein>
<dbReference type="GO" id="GO:0051726">
    <property type="term" value="P:regulation of cell cycle"/>
    <property type="evidence" value="ECO:0007669"/>
    <property type="project" value="InterPro"/>
</dbReference>
<dbReference type="PANTHER" id="PTHR22896:SF0">
    <property type="entry name" value="CYCLIN N-TERMINAL DOMAIN-CONTAINING PROTEIN"/>
    <property type="match status" value="1"/>
</dbReference>
<name>A0AAD9UN36_9APIC</name>
<dbReference type="KEGG" id="bdw:94337373"/>
<dbReference type="SUPFAM" id="SSF47954">
    <property type="entry name" value="Cyclin-like"/>
    <property type="match status" value="1"/>
</dbReference>
<evidence type="ECO:0000259" key="1">
    <source>
        <dbReference type="Pfam" id="PF00134"/>
    </source>
</evidence>
<comment type="caution">
    <text evidence="2">The sequence shown here is derived from an EMBL/GenBank/DDBJ whole genome shotgun (WGS) entry which is preliminary data.</text>
</comment>
<organism evidence="2 3">
    <name type="scientific">Babesia duncani</name>
    <dbReference type="NCBI Taxonomy" id="323732"/>
    <lineage>
        <taxon>Eukaryota</taxon>
        <taxon>Sar</taxon>
        <taxon>Alveolata</taxon>
        <taxon>Apicomplexa</taxon>
        <taxon>Aconoidasida</taxon>
        <taxon>Piroplasmida</taxon>
        <taxon>Babesiidae</taxon>
        <taxon>Babesia</taxon>
    </lineage>
</organism>
<reference evidence="2" key="1">
    <citation type="journal article" date="2023" name="Nat. Microbiol.">
        <title>Babesia duncani multi-omics identifies virulence factors and drug targets.</title>
        <authorList>
            <person name="Singh P."/>
            <person name="Lonardi S."/>
            <person name="Liang Q."/>
            <person name="Vydyam P."/>
            <person name="Khabirova E."/>
            <person name="Fang T."/>
            <person name="Gihaz S."/>
            <person name="Thekkiniath J."/>
            <person name="Munshi M."/>
            <person name="Abel S."/>
            <person name="Ciampossin L."/>
            <person name="Batugedara G."/>
            <person name="Gupta M."/>
            <person name="Lu X.M."/>
            <person name="Lenz T."/>
            <person name="Chakravarty S."/>
            <person name="Cornillot E."/>
            <person name="Hu Y."/>
            <person name="Ma W."/>
            <person name="Gonzalez L.M."/>
            <person name="Sanchez S."/>
            <person name="Estrada K."/>
            <person name="Sanchez-Flores A."/>
            <person name="Montero E."/>
            <person name="Harb O.S."/>
            <person name="Le Roch K.G."/>
            <person name="Mamoun C.B."/>
        </authorList>
    </citation>
    <scope>NUCLEOTIDE SEQUENCE</scope>
    <source>
        <strain evidence="2">WA1</strain>
    </source>
</reference>
<dbReference type="Proteomes" id="UP001214638">
    <property type="component" value="Unassembled WGS sequence"/>
</dbReference>
<proteinExistence type="predicted"/>